<dbReference type="InterPro" id="IPR013668">
    <property type="entry name" value="RNase_R_HTH_12"/>
</dbReference>
<dbReference type="InterPro" id="IPR036390">
    <property type="entry name" value="WH_DNA-bd_sf"/>
</dbReference>
<dbReference type="EMBL" id="CP100355">
    <property type="protein sequence ID" value="UTF55491.1"/>
    <property type="molecule type" value="Genomic_DNA"/>
</dbReference>
<evidence type="ECO:0000259" key="1">
    <source>
        <dbReference type="Pfam" id="PF08461"/>
    </source>
</evidence>
<gene>
    <name evidence="2" type="ORF">NGM29_13610</name>
</gene>
<keyword evidence="3" id="KW-1185">Reference proteome</keyword>
<dbReference type="InterPro" id="IPR036388">
    <property type="entry name" value="WH-like_DNA-bd_sf"/>
</dbReference>
<dbReference type="AlphaFoldDB" id="A0A9E7NDT7"/>
<dbReference type="SUPFAM" id="SSF46785">
    <property type="entry name" value="Winged helix' DNA-binding domain"/>
    <property type="match status" value="1"/>
</dbReference>
<evidence type="ECO:0000313" key="2">
    <source>
        <dbReference type="EMBL" id="UTF55491.1"/>
    </source>
</evidence>
<evidence type="ECO:0000313" key="3">
    <source>
        <dbReference type="Proteomes" id="UP001056855"/>
    </source>
</evidence>
<dbReference type="KEGG" id="sawl:NGM29_13610"/>
<accession>A0A9E7NDT7</accession>
<dbReference type="Gene3D" id="1.10.10.10">
    <property type="entry name" value="Winged helix-like DNA-binding domain superfamily/Winged helix DNA-binding domain"/>
    <property type="match status" value="1"/>
</dbReference>
<sequence length="82" mass="9363">MSLKDGLILEFLAEHDLELPAKPLYKNLNRHGHQIGYSTVRQRLNELEDHGLLERADDGGYYEISDRGRAWVAGDLEADDLE</sequence>
<name>A0A9E7NDT7_9EURY</name>
<reference evidence="2" key="1">
    <citation type="submission" date="2022-06" db="EMBL/GenBank/DDBJ databases">
        <title>Diverse halophilic archaea isolated from saline environments.</title>
        <authorList>
            <person name="Cui H.-L."/>
        </authorList>
    </citation>
    <scope>NUCLEOTIDE SEQUENCE</scope>
    <source>
        <strain evidence="2">WLHS1</strain>
    </source>
</reference>
<dbReference type="Pfam" id="PF08461">
    <property type="entry name" value="WHD_RNase_R"/>
    <property type="match status" value="1"/>
</dbReference>
<dbReference type="GeneID" id="73291102"/>
<proteinExistence type="predicted"/>
<feature type="domain" description="Ribonuclease R winged-helix" evidence="1">
    <location>
        <begin position="8"/>
        <end position="68"/>
    </location>
</feature>
<organism evidence="2 3">
    <name type="scientific">Natronosalvus rutilus</name>
    <dbReference type="NCBI Taxonomy" id="2953753"/>
    <lineage>
        <taxon>Archaea</taxon>
        <taxon>Methanobacteriati</taxon>
        <taxon>Methanobacteriota</taxon>
        <taxon>Stenosarchaea group</taxon>
        <taxon>Halobacteria</taxon>
        <taxon>Halobacteriales</taxon>
        <taxon>Natrialbaceae</taxon>
        <taxon>Natronosalvus</taxon>
    </lineage>
</organism>
<protein>
    <submittedName>
        <fullName evidence="2">Phage repressor protein</fullName>
    </submittedName>
</protein>
<dbReference type="Proteomes" id="UP001056855">
    <property type="component" value="Chromosome"/>
</dbReference>
<dbReference type="RefSeq" id="WP_254160569.1">
    <property type="nucleotide sequence ID" value="NZ_CP100355.1"/>
</dbReference>